<dbReference type="Pfam" id="PF08393">
    <property type="entry name" value="DHC_N2"/>
    <property type="match status" value="1"/>
</dbReference>
<keyword evidence="2 4" id="KW-0853">WD repeat</keyword>
<dbReference type="GO" id="GO:0030286">
    <property type="term" value="C:dynein complex"/>
    <property type="evidence" value="ECO:0007669"/>
    <property type="project" value="InterPro"/>
</dbReference>
<dbReference type="PANTHER" id="PTHR45703:SF1">
    <property type="entry name" value="DYNEINS HEAVY CHAIN"/>
    <property type="match status" value="1"/>
</dbReference>
<dbReference type="Proteomes" id="UP001152797">
    <property type="component" value="Unassembled WGS sequence"/>
</dbReference>
<dbReference type="Gene3D" id="1.25.10.10">
    <property type="entry name" value="Leucine-rich Repeat Variant"/>
    <property type="match status" value="1"/>
</dbReference>
<dbReference type="FunFam" id="1.20.140.100:FF:000001">
    <property type="entry name" value="dynein heavy chain 17, axonemal"/>
    <property type="match status" value="1"/>
</dbReference>
<dbReference type="InterPro" id="IPR015943">
    <property type="entry name" value="WD40/YVTN_repeat-like_dom_sf"/>
</dbReference>
<feature type="repeat" description="WD" evidence="4">
    <location>
        <begin position="1267"/>
        <end position="1308"/>
    </location>
</feature>
<evidence type="ECO:0000313" key="8">
    <source>
        <dbReference type="EMBL" id="CAL4795560.1"/>
    </source>
</evidence>
<feature type="repeat" description="WD" evidence="4">
    <location>
        <begin position="1393"/>
        <end position="1435"/>
    </location>
</feature>
<feature type="repeat" description="WD" evidence="4">
    <location>
        <begin position="1155"/>
        <end position="1196"/>
    </location>
</feature>
<evidence type="ECO:0000256" key="5">
    <source>
        <dbReference type="SAM" id="MobiDB-lite"/>
    </source>
</evidence>
<dbReference type="Gene3D" id="2.130.10.10">
    <property type="entry name" value="YVTN repeat-like/Quinoprotein amine dehydrogenase"/>
    <property type="match status" value="2"/>
</dbReference>
<feature type="repeat" description="WD" evidence="4">
    <location>
        <begin position="1483"/>
        <end position="1524"/>
    </location>
</feature>
<dbReference type="CDD" id="cd00200">
    <property type="entry name" value="WD40"/>
    <property type="match status" value="1"/>
</dbReference>
<evidence type="ECO:0000256" key="4">
    <source>
        <dbReference type="PROSITE-ProRule" id="PRU00221"/>
    </source>
</evidence>
<dbReference type="SUPFAM" id="SSF50998">
    <property type="entry name" value="Quinoprotein alcohol dehydrogenase-like"/>
    <property type="match status" value="1"/>
</dbReference>
<dbReference type="Gene3D" id="2.30.30.140">
    <property type="match status" value="1"/>
</dbReference>
<dbReference type="EMBL" id="CAMXCT020004232">
    <property type="protein sequence ID" value="CAL1161623.1"/>
    <property type="molecule type" value="Genomic_DNA"/>
</dbReference>
<dbReference type="SUPFAM" id="SSF56988">
    <property type="entry name" value="Anthrax protective antigen"/>
    <property type="match status" value="1"/>
</dbReference>
<dbReference type="PROSITE" id="PS50294">
    <property type="entry name" value="WD_REPEATS_REGION"/>
    <property type="match status" value="3"/>
</dbReference>
<dbReference type="GO" id="GO:0051959">
    <property type="term" value="F:dynein light intermediate chain binding"/>
    <property type="evidence" value="ECO:0007669"/>
    <property type="project" value="InterPro"/>
</dbReference>
<dbReference type="InterPro" id="IPR042222">
    <property type="entry name" value="Dynein_2_N"/>
</dbReference>
<reference evidence="7" key="1">
    <citation type="submission" date="2022-10" db="EMBL/GenBank/DDBJ databases">
        <authorList>
            <person name="Chen Y."/>
            <person name="Dougan E. K."/>
            <person name="Chan C."/>
            <person name="Rhodes N."/>
            <person name="Thang M."/>
        </authorList>
    </citation>
    <scope>NUCLEOTIDE SEQUENCE</scope>
</reference>
<organism evidence="7">
    <name type="scientific">Cladocopium goreaui</name>
    <dbReference type="NCBI Taxonomy" id="2562237"/>
    <lineage>
        <taxon>Eukaryota</taxon>
        <taxon>Sar</taxon>
        <taxon>Alveolata</taxon>
        <taxon>Dinophyceae</taxon>
        <taxon>Suessiales</taxon>
        <taxon>Symbiodiniaceae</taxon>
        <taxon>Cladocopium</taxon>
    </lineage>
</organism>
<evidence type="ECO:0000259" key="6">
    <source>
        <dbReference type="Pfam" id="PF08393"/>
    </source>
</evidence>
<dbReference type="Gene3D" id="1.10.287.2620">
    <property type="match status" value="1"/>
</dbReference>
<keyword evidence="9" id="KW-1185">Reference proteome</keyword>
<dbReference type="SUPFAM" id="SSF48371">
    <property type="entry name" value="ARM repeat"/>
    <property type="match status" value="1"/>
</dbReference>
<dbReference type="EMBL" id="CAMXCT010004232">
    <property type="protein sequence ID" value="CAI4008248.1"/>
    <property type="molecule type" value="Genomic_DNA"/>
</dbReference>
<dbReference type="PROSITE" id="PS00678">
    <property type="entry name" value="WD_REPEATS_1"/>
    <property type="match status" value="2"/>
</dbReference>
<evidence type="ECO:0000313" key="7">
    <source>
        <dbReference type="EMBL" id="CAI4008248.1"/>
    </source>
</evidence>
<accession>A0A9P1GCU2</accession>
<dbReference type="SMART" id="SM00320">
    <property type="entry name" value="WD40"/>
    <property type="match status" value="7"/>
</dbReference>
<comment type="caution">
    <text evidence="7">The sequence shown here is derived from an EMBL/GenBank/DDBJ whole genome shotgun (WGS) entry which is preliminary data.</text>
</comment>
<dbReference type="EMBL" id="CAMXCT030004232">
    <property type="protein sequence ID" value="CAL4795560.1"/>
    <property type="molecule type" value="Genomic_DNA"/>
</dbReference>
<evidence type="ECO:0000313" key="9">
    <source>
        <dbReference type="Proteomes" id="UP001152797"/>
    </source>
</evidence>
<dbReference type="InterPro" id="IPR016024">
    <property type="entry name" value="ARM-type_fold"/>
</dbReference>
<name>A0A9P1GCU2_9DINO</name>
<dbReference type="InterPro" id="IPR019775">
    <property type="entry name" value="WD40_repeat_CS"/>
</dbReference>
<feature type="domain" description="Dynein heavy chain linker" evidence="6">
    <location>
        <begin position="1602"/>
        <end position="1903"/>
    </location>
</feature>
<evidence type="ECO:0000256" key="3">
    <source>
        <dbReference type="ARBA" id="ARBA00022737"/>
    </source>
</evidence>
<dbReference type="PROSITE" id="PS50082">
    <property type="entry name" value="WD_REPEATS_2"/>
    <property type="match status" value="4"/>
</dbReference>
<proteinExistence type="inferred from homology"/>
<dbReference type="Gene3D" id="1.20.140.100">
    <property type="entry name" value="Dynein heavy chain, N-terminal domain 2"/>
    <property type="match status" value="1"/>
</dbReference>
<dbReference type="OrthoDB" id="5593012at2759"/>
<evidence type="ECO:0000256" key="2">
    <source>
        <dbReference type="ARBA" id="ARBA00022574"/>
    </source>
</evidence>
<comment type="similarity">
    <text evidence="1">Belongs to the dynein heavy chain family.</text>
</comment>
<feature type="region of interest" description="Disordered" evidence="5">
    <location>
        <begin position="1356"/>
        <end position="1382"/>
    </location>
</feature>
<dbReference type="Pfam" id="PF00400">
    <property type="entry name" value="WD40"/>
    <property type="match status" value="4"/>
</dbReference>
<dbReference type="InterPro" id="IPR011047">
    <property type="entry name" value="Quinoprotein_ADH-like_sf"/>
</dbReference>
<dbReference type="InterPro" id="IPR011989">
    <property type="entry name" value="ARM-like"/>
</dbReference>
<reference evidence="8 9" key="2">
    <citation type="submission" date="2024-05" db="EMBL/GenBank/DDBJ databases">
        <authorList>
            <person name="Chen Y."/>
            <person name="Shah S."/>
            <person name="Dougan E. K."/>
            <person name="Thang M."/>
            <person name="Chan C."/>
        </authorList>
    </citation>
    <scope>NUCLEOTIDE SEQUENCE [LARGE SCALE GENOMIC DNA]</scope>
</reference>
<keyword evidence="3" id="KW-0677">Repeat</keyword>
<feature type="compositionally biased region" description="Acidic residues" evidence="5">
    <location>
        <begin position="1245"/>
        <end position="1259"/>
    </location>
</feature>
<dbReference type="PANTHER" id="PTHR45703">
    <property type="entry name" value="DYNEIN HEAVY CHAIN"/>
    <property type="match status" value="1"/>
</dbReference>
<feature type="compositionally biased region" description="Acidic residues" evidence="5">
    <location>
        <begin position="1370"/>
        <end position="1382"/>
    </location>
</feature>
<feature type="compositionally biased region" description="Basic and acidic residues" evidence="5">
    <location>
        <begin position="1356"/>
        <end position="1369"/>
    </location>
</feature>
<gene>
    <name evidence="7" type="ORF">C1SCF055_LOCUS33708</name>
</gene>
<dbReference type="GO" id="GO:0007018">
    <property type="term" value="P:microtubule-based movement"/>
    <property type="evidence" value="ECO:0007669"/>
    <property type="project" value="InterPro"/>
</dbReference>
<feature type="region of interest" description="Disordered" evidence="5">
    <location>
        <begin position="1242"/>
        <end position="1269"/>
    </location>
</feature>
<sequence>MLIEKMNLRNADEMKAAQEKRSQGRNIGILKSSAKVAKAFTQAGVKRKFDLCLTAANAEHSPDGMPVVDHLFTTMSKLAPALQIGRNYGDKVSNADVRHSFNIVVVLTKDALTCPDLQAELKSALEAEASILIVHHLLSCPNFKAELEKCEDKVVASSLARAARFIYMTEVVTSVLLGILSPGTIKTDDTKSPRTRQALSSGGGKQFRLEYKNFYSLDLAKDGTGQVYNTKFSDKKKDLPGDIDAAIKALFELYDPLKKGTIGWPQFAEVDRIVTECLGGQYEEMISRRAFSMMNYPGLTLESEISFTTFHNYHAFVAKQMGALEGDRDASMHYKYIVDKVKSSKKGKRFLKLFDLYVVHDESKESIAFAKQLKNSMKDHTPNVRTAVCNEKVPGKEDMARTQIAAQSLNVLVLLNEGCFQKDEVAKDILAGANEGAQILVLVNMENSPILEKEKKKASEDVQTALSRPPVVEYWKGSDQACCCKLLDLMMFPIDANAKRPNPNKKATFRQKENPVVLYLYQGCDEDAQCAQALTALANLVSPISKSGDLTRSEFLRDGGCDVLQERFSSFLSVSAVAEPAARCVANLAMYPPCARRMAECGTVKTLVEAMTSHVDSPLLQGDACCAIVNISQDEVGKKKVNELGGFQQMLQSQKRFEFNPEFWDMRWGMKELKEGDTVMVNYRGGGRWVTGSITRVNRGNGAYDVSYMHGGNDRKVPNNLVRPKDKSDMIDEFVAVWQWKPQGKLTEDELTLKSDGMLTLKSEGLAAAGTWNVTEPKGGGRNIVKINLSGSTSSIEMERISLTTLRALNGPQRAVLKDSLDDCLYVEYFEYPEGLAGFKKPPPLLGRKPDLSRSEQQIDWVKSEMPWTGLPSNFGTNFAARWKGIVEITKMGDYKIKMEAATSAILRLNDKIVVDLSPEGSKEWEGKLLGGPNRITVDFFANEPSKFIQLSYLGPDTGGEEWMVMPVAVLQHDLASCQVVPKPGFIAEYFPMDYEDSIIPEGVDPDIVRTEKQLDFEETEQPWQGLPARYGGAFAARFTTYVNVTCGDQKKAKYQFMMESGARGILYIDDKQLSVEDKPVDIELKKGQHLIRVDYFCHGEDKHGLKLFYRGPETMPKIDDGEEVPEGAGKILVPPTATCYYALPSCAQPKGEPLLKHDKAVHTVLWSQDDSRIASVGGAGKIHFWDPPTGRYLHTHDVGGRITTAAGSKDKIALAMNDEDRAIKIIDFATKKEIRVLKHVPQDNGEEEAVPEGEEGEEPPVPVKKLGPHEGPVKIIAFSRDGKYIATGSEDGVLKLWDMVTGEELMTKAITQTTKDHGETRVPIHAAGFNGDGTRLLIGSNEKHMRIYNTVEKDDLRGPDKLLPKPEPPEEGWTDENPEPADEYEKGDVILLAGHKAPVVCLSFSPKDENRVATCSTDATIRIWNLESGEFHADLVQVIDPIQCLSGFVAWSPDATSLVSSSEDIYVGLFSAVSGQRRAEPLQGHQASVRFAAWAPFSQAFVTCSDDHGVRLWHFLVNRNITEIAVLEGEQMEFNDDSRKWWESLQRIRNDFKDYKKGLSHYETEVYKLKADLDEAVKRTKSYVEREQLLGLEVTDYYELDGMIDDFNPYYLLWSTVIEFQRSEKKWTNEPIATHNSTVIENTIDAWYKLVYKMIKDFDNDNMRPAQKIAKELRQGIEVFKGLFPFLKCFANESVLDRHWKEMFDRMGDSAPKPALYGNDYKKVTLQMMLDHNINEFTQDFEELSTAAAKQHGLKKAMGNMKVDWEPLEFLTAERNGVPLLRGIDEIQTVLDDHISKTQAIRSSPFCKPFEEEVHACEATLMYIQDFIDQVIALQRSWMALEPIFASDDIKRQLPQESESFARIDSNFRMRMAQVDSNKNCIAISKIENIVEDMTEAHQSLECHILIMT</sequence>
<dbReference type="InterPro" id="IPR013602">
    <property type="entry name" value="Dynein_heavy_linker"/>
</dbReference>
<dbReference type="InterPro" id="IPR001680">
    <property type="entry name" value="WD40_rpt"/>
</dbReference>
<dbReference type="InterPro" id="IPR026983">
    <property type="entry name" value="DHC"/>
</dbReference>
<evidence type="ECO:0000256" key="1">
    <source>
        <dbReference type="ARBA" id="ARBA00008887"/>
    </source>
</evidence>
<dbReference type="GO" id="GO:0045505">
    <property type="term" value="F:dynein intermediate chain binding"/>
    <property type="evidence" value="ECO:0007669"/>
    <property type="project" value="InterPro"/>
</dbReference>
<protein>
    <submittedName>
        <fullName evidence="8">Dynein heavy chain 7, axonemal</fullName>
    </submittedName>
</protein>